<dbReference type="OrthoDB" id="411017at2759"/>
<evidence type="ECO:0000256" key="3">
    <source>
        <dbReference type="ARBA" id="ARBA00046271"/>
    </source>
</evidence>
<accession>A0A5N5Q7W5</accession>
<dbReference type="GO" id="GO:0005778">
    <property type="term" value="C:peroxisomal membrane"/>
    <property type="evidence" value="ECO:0007669"/>
    <property type="project" value="UniProtKB-SubCell"/>
</dbReference>
<comment type="subcellular location">
    <subcellularLocation>
        <location evidence="3">Peroxisome membrane</location>
    </subcellularLocation>
</comment>
<protein>
    <submittedName>
        <fullName evidence="4">Uncharacterized protein</fullName>
    </submittedName>
</protein>
<sequence>MPLYGFLNLASLLATQVNKAPQHFWLLGIMFSAIHGLVKVAQLANEAKRLCSVPDMGAWADADCLTKTQALDIDCIGMQFQLVQDSLDFFLPASNLSLVGVNDGVAGVISVITLIMAQWTVVGRSMGK</sequence>
<keyword evidence="2" id="KW-0576">Peroxisome</keyword>
<dbReference type="Proteomes" id="UP000383932">
    <property type="component" value="Unassembled WGS sequence"/>
</dbReference>
<dbReference type="InterPro" id="IPR008733">
    <property type="entry name" value="PEX11"/>
</dbReference>
<proteinExistence type="predicted"/>
<organism evidence="4 5">
    <name type="scientific">Ceratobasidium theobromae</name>
    <dbReference type="NCBI Taxonomy" id="1582974"/>
    <lineage>
        <taxon>Eukaryota</taxon>
        <taxon>Fungi</taxon>
        <taxon>Dikarya</taxon>
        <taxon>Basidiomycota</taxon>
        <taxon>Agaricomycotina</taxon>
        <taxon>Agaricomycetes</taxon>
        <taxon>Cantharellales</taxon>
        <taxon>Ceratobasidiaceae</taxon>
        <taxon>Ceratobasidium</taxon>
    </lineage>
</organism>
<keyword evidence="1" id="KW-0472">Membrane</keyword>
<evidence type="ECO:0000313" key="4">
    <source>
        <dbReference type="EMBL" id="KAB5587531.1"/>
    </source>
</evidence>
<name>A0A5N5Q7W5_9AGAM</name>
<dbReference type="Pfam" id="PF05648">
    <property type="entry name" value="PEX11"/>
    <property type="match status" value="1"/>
</dbReference>
<dbReference type="AlphaFoldDB" id="A0A5N5Q7W5"/>
<dbReference type="EMBL" id="SSOP01001008">
    <property type="protein sequence ID" value="KAB5587531.1"/>
    <property type="molecule type" value="Genomic_DNA"/>
</dbReference>
<keyword evidence="5" id="KW-1185">Reference proteome</keyword>
<gene>
    <name evidence="4" type="ORF">CTheo_9030</name>
</gene>
<reference evidence="4 5" key="1">
    <citation type="journal article" date="2019" name="Fungal Biol. Biotechnol.">
        <title>Draft genome sequence of fastidious pathogen Ceratobasidium theobromae, which causes vascular-streak dieback in Theobroma cacao.</title>
        <authorList>
            <person name="Ali S.S."/>
            <person name="Asman A."/>
            <person name="Shao J."/>
            <person name="Firmansyah A.P."/>
            <person name="Susilo A.W."/>
            <person name="Rosmana A."/>
            <person name="McMahon P."/>
            <person name="Junaid M."/>
            <person name="Guest D."/>
            <person name="Kheng T.Y."/>
            <person name="Meinhardt L.W."/>
            <person name="Bailey B.A."/>
        </authorList>
    </citation>
    <scope>NUCLEOTIDE SEQUENCE [LARGE SCALE GENOMIC DNA]</scope>
    <source>
        <strain evidence="4 5">CT2</strain>
    </source>
</reference>
<evidence type="ECO:0000256" key="1">
    <source>
        <dbReference type="ARBA" id="ARBA00023136"/>
    </source>
</evidence>
<evidence type="ECO:0000313" key="5">
    <source>
        <dbReference type="Proteomes" id="UP000383932"/>
    </source>
</evidence>
<dbReference type="GO" id="GO:0016559">
    <property type="term" value="P:peroxisome fission"/>
    <property type="evidence" value="ECO:0007669"/>
    <property type="project" value="InterPro"/>
</dbReference>
<evidence type="ECO:0000256" key="2">
    <source>
        <dbReference type="ARBA" id="ARBA00023140"/>
    </source>
</evidence>
<comment type="caution">
    <text evidence="4">The sequence shown here is derived from an EMBL/GenBank/DDBJ whole genome shotgun (WGS) entry which is preliminary data.</text>
</comment>